<evidence type="ECO:0000259" key="15">
    <source>
        <dbReference type="Pfam" id="PF00593"/>
    </source>
</evidence>
<dbReference type="InterPro" id="IPR000531">
    <property type="entry name" value="Beta-barrel_TonB"/>
</dbReference>
<comment type="subcellular location">
    <subcellularLocation>
        <location evidence="1 12">Cell outer membrane</location>
        <topology evidence="1 12">Multi-pass membrane protein</topology>
    </subcellularLocation>
</comment>
<keyword evidence="9 14" id="KW-0798">TonB box</keyword>
<dbReference type="Pfam" id="PF07715">
    <property type="entry name" value="Plug"/>
    <property type="match status" value="1"/>
</dbReference>
<evidence type="ECO:0000256" key="5">
    <source>
        <dbReference type="ARBA" id="ARBA00022692"/>
    </source>
</evidence>
<keyword evidence="17" id="KW-0675">Receptor</keyword>
<keyword evidence="5 12" id="KW-0812">Transmembrane</keyword>
<name>A0A9E5JVS6_9GAMM</name>
<dbReference type="AlphaFoldDB" id="A0A9E5JVS6"/>
<evidence type="ECO:0000256" key="12">
    <source>
        <dbReference type="PROSITE-ProRule" id="PRU01360"/>
    </source>
</evidence>
<dbReference type="GO" id="GO:0009279">
    <property type="term" value="C:cell outer membrane"/>
    <property type="evidence" value="ECO:0007669"/>
    <property type="project" value="UniProtKB-SubCell"/>
</dbReference>
<evidence type="ECO:0000256" key="3">
    <source>
        <dbReference type="ARBA" id="ARBA00022452"/>
    </source>
</evidence>
<evidence type="ECO:0000313" key="17">
    <source>
        <dbReference type="EMBL" id="NHO65445.1"/>
    </source>
</evidence>
<comment type="caution">
    <text evidence="17">The sequence shown here is derived from an EMBL/GenBank/DDBJ whole genome shotgun (WGS) entry which is preliminary data.</text>
</comment>
<evidence type="ECO:0000256" key="14">
    <source>
        <dbReference type="RuleBase" id="RU003357"/>
    </source>
</evidence>
<evidence type="ECO:0000256" key="13">
    <source>
        <dbReference type="PROSITE-ProRule" id="PRU10144"/>
    </source>
</evidence>
<dbReference type="Pfam" id="PF00593">
    <property type="entry name" value="TonB_dep_Rec_b-barrel"/>
    <property type="match status" value="1"/>
</dbReference>
<dbReference type="PANTHER" id="PTHR32552:SF81">
    <property type="entry name" value="TONB-DEPENDENT OUTER MEMBRANE RECEPTOR"/>
    <property type="match status" value="1"/>
</dbReference>
<keyword evidence="2 12" id="KW-0813">Transport</keyword>
<keyword evidence="18" id="KW-1185">Reference proteome</keyword>
<keyword evidence="6" id="KW-0732">Signal</keyword>
<dbReference type="GO" id="GO:0006826">
    <property type="term" value="P:iron ion transport"/>
    <property type="evidence" value="ECO:0007669"/>
    <property type="project" value="UniProtKB-KW"/>
</dbReference>
<sequence>MNTYKNKLAVIVKEVMSARNLASASMFCVTSVGLFGYTGGVQAAGGEAMTLEEVVVTARRREESIQDVPVAVTAMSEDFLRVQNVNKIEDLGTKVPSLRISSAGASQNEPIISLRGQRPAERAFNQDQAVPIYINDIVIAPTQGSNLGMYDLQNVQVLKGPQGTLFGRNSTGGAILMSSKRPGSELGGYVNVKVGDYNLTGFEGAVDVPITDNLQVRIAAHKLDRDGYQENVADNALNGDDYSDEHSQGARISVNFDQGDLNNLLVLAQDENRVAAAVLYNTSVNSSVGLGWAAGAGYLPDYSAGVQRNIANNDPWEVETDIDSEEDVKNTFVSNTTEFEVNDAFTVKNIFGYRKVNFETATDVDGTAFAGWGTPTLGAPGVTTDPLLTELQSEFYSDEVQLLGSAFDDRMEWVTGLYWSKTDGTEDYVVQQAPGSYDTGISTALNTSYGVFGEATWHFSDQWSVTSGARQSWDERELTLGKWTDLDRTNCNVTGPGGTALATCERTVKEDFDAATWRASLNYNPMDGMLVYASASTGYRAGGFNTRGRDDGTLMPFEPELVTTYELGNKADWELAGMAVRTNVALYWQDYTDIHQTRSFDNNGTIDTRTENAGKAVVKGAEFELTLLPTDNLQINFSYSYVDGEYKDKTDTIGGVEVDTTDSEFTYIPEQSLTLSTTYTLPVPASVGEMSLMASVYWQDTMYTHALIHRFSELPGRFTPNWTDDDIAAATDFSTQESYEVWNLRFDWRSVMGSNFDLAAYVNNAGDEQYVTGGLNVIDSGGYGGYMYGAPRTLGASMRYTF</sequence>
<dbReference type="InterPro" id="IPR010917">
    <property type="entry name" value="TonB_rcpt_CS"/>
</dbReference>
<evidence type="ECO:0000256" key="7">
    <source>
        <dbReference type="ARBA" id="ARBA00023004"/>
    </source>
</evidence>
<gene>
    <name evidence="17" type="ORF">G8770_07825</name>
</gene>
<reference evidence="17" key="1">
    <citation type="submission" date="2020-03" db="EMBL/GenBank/DDBJ databases">
        <authorList>
            <person name="Guo F."/>
        </authorList>
    </citation>
    <scope>NUCLEOTIDE SEQUENCE</scope>
    <source>
        <strain evidence="17">JCM 30134</strain>
    </source>
</reference>
<feature type="domain" description="TonB-dependent receptor plug" evidence="16">
    <location>
        <begin position="65"/>
        <end position="174"/>
    </location>
</feature>
<dbReference type="Proteomes" id="UP000787472">
    <property type="component" value="Unassembled WGS sequence"/>
</dbReference>
<evidence type="ECO:0000256" key="11">
    <source>
        <dbReference type="ARBA" id="ARBA00023237"/>
    </source>
</evidence>
<organism evidence="17 18">
    <name type="scientific">Pseudomaricurvus hydrocarbonicus</name>
    <dbReference type="NCBI Taxonomy" id="1470433"/>
    <lineage>
        <taxon>Bacteria</taxon>
        <taxon>Pseudomonadati</taxon>
        <taxon>Pseudomonadota</taxon>
        <taxon>Gammaproteobacteria</taxon>
        <taxon>Cellvibrionales</taxon>
        <taxon>Cellvibrionaceae</taxon>
        <taxon>Pseudomaricurvus</taxon>
    </lineage>
</organism>
<dbReference type="InterPro" id="IPR036942">
    <property type="entry name" value="Beta-barrel_TonB_sf"/>
</dbReference>
<feature type="domain" description="TonB-dependent receptor-like beta-barrel" evidence="15">
    <location>
        <begin position="292"/>
        <end position="764"/>
    </location>
</feature>
<dbReference type="PROSITE" id="PS01156">
    <property type="entry name" value="TONB_DEPENDENT_REC_2"/>
    <property type="match status" value="1"/>
</dbReference>
<keyword evidence="8" id="KW-0406">Ion transport</keyword>
<evidence type="ECO:0000256" key="6">
    <source>
        <dbReference type="ARBA" id="ARBA00022729"/>
    </source>
</evidence>
<dbReference type="PANTHER" id="PTHR32552">
    <property type="entry name" value="FERRICHROME IRON RECEPTOR-RELATED"/>
    <property type="match status" value="1"/>
</dbReference>
<accession>A0A9E5JVS6</accession>
<evidence type="ECO:0000256" key="1">
    <source>
        <dbReference type="ARBA" id="ARBA00004571"/>
    </source>
</evidence>
<keyword evidence="3 12" id="KW-1134">Transmembrane beta strand</keyword>
<dbReference type="InterPro" id="IPR012910">
    <property type="entry name" value="Plug_dom"/>
</dbReference>
<keyword evidence="7" id="KW-0408">Iron</keyword>
<feature type="short sequence motif" description="TonB C-terminal box" evidence="13">
    <location>
        <begin position="785"/>
        <end position="802"/>
    </location>
</feature>
<dbReference type="Gene3D" id="2.40.170.20">
    <property type="entry name" value="TonB-dependent receptor, beta-barrel domain"/>
    <property type="match status" value="1"/>
</dbReference>
<dbReference type="RefSeq" id="WP_167184346.1">
    <property type="nucleotide sequence ID" value="NZ_JAAONZ010000004.1"/>
</dbReference>
<evidence type="ECO:0000256" key="2">
    <source>
        <dbReference type="ARBA" id="ARBA00022448"/>
    </source>
</evidence>
<dbReference type="PROSITE" id="PS52016">
    <property type="entry name" value="TONB_DEPENDENT_REC_3"/>
    <property type="match status" value="1"/>
</dbReference>
<dbReference type="InterPro" id="IPR039426">
    <property type="entry name" value="TonB-dep_rcpt-like"/>
</dbReference>
<keyword evidence="10 12" id="KW-0472">Membrane</keyword>
<evidence type="ECO:0000256" key="10">
    <source>
        <dbReference type="ARBA" id="ARBA00023136"/>
    </source>
</evidence>
<evidence type="ECO:0000259" key="16">
    <source>
        <dbReference type="Pfam" id="PF07715"/>
    </source>
</evidence>
<dbReference type="SUPFAM" id="SSF56935">
    <property type="entry name" value="Porins"/>
    <property type="match status" value="1"/>
</dbReference>
<evidence type="ECO:0000256" key="4">
    <source>
        <dbReference type="ARBA" id="ARBA00022496"/>
    </source>
</evidence>
<keyword evidence="11 12" id="KW-0998">Cell outer membrane</keyword>
<keyword evidence="4" id="KW-0410">Iron transport</keyword>
<evidence type="ECO:0000313" key="18">
    <source>
        <dbReference type="Proteomes" id="UP000787472"/>
    </source>
</evidence>
<evidence type="ECO:0000256" key="8">
    <source>
        <dbReference type="ARBA" id="ARBA00023065"/>
    </source>
</evidence>
<comment type="similarity">
    <text evidence="12 14">Belongs to the TonB-dependent receptor family.</text>
</comment>
<proteinExistence type="inferred from homology"/>
<evidence type="ECO:0000256" key="9">
    <source>
        <dbReference type="ARBA" id="ARBA00023077"/>
    </source>
</evidence>
<protein>
    <submittedName>
        <fullName evidence="17">TonB-dependent receptor</fullName>
    </submittedName>
</protein>
<dbReference type="EMBL" id="JAAONZ010000004">
    <property type="protein sequence ID" value="NHO65445.1"/>
    <property type="molecule type" value="Genomic_DNA"/>
</dbReference>